<dbReference type="PANTHER" id="PTHR34475:SF1">
    <property type="entry name" value="CYTOSKELETON PROTEIN RODZ"/>
    <property type="match status" value="1"/>
</dbReference>
<keyword evidence="2" id="KW-0472">Membrane</keyword>
<dbReference type="CDD" id="cd00093">
    <property type="entry name" value="HTH_XRE"/>
    <property type="match status" value="1"/>
</dbReference>
<evidence type="ECO:0000313" key="4">
    <source>
        <dbReference type="EMBL" id="RCW70652.1"/>
    </source>
</evidence>
<dbReference type="InterPro" id="IPR025194">
    <property type="entry name" value="RodZ-like_C"/>
</dbReference>
<dbReference type="EMBL" id="QPJJ01000006">
    <property type="protein sequence ID" value="RCW70652.1"/>
    <property type="molecule type" value="Genomic_DNA"/>
</dbReference>
<dbReference type="AlphaFoldDB" id="A0A368XRS2"/>
<dbReference type="Gene3D" id="1.10.260.40">
    <property type="entry name" value="lambda repressor-like DNA-binding domains"/>
    <property type="match status" value="1"/>
</dbReference>
<name>A0A368XRS2_9BACI</name>
<dbReference type="PANTHER" id="PTHR34475">
    <property type="match status" value="1"/>
</dbReference>
<keyword evidence="2" id="KW-1133">Transmembrane helix</keyword>
<dbReference type="Pfam" id="PF13413">
    <property type="entry name" value="HTH_25"/>
    <property type="match status" value="1"/>
</dbReference>
<dbReference type="SUPFAM" id="SSF47413">
    <property type="entry name" value="lambda repressor-like DNA-binding domains"/>
    <property type="match status" value="1"/>
</dbReference>
<feature type="transmembrane region" description="Helical" evidence="2">
    <location>
        <begin position="104"/>
        <end position="128"/>
    </location>
</feature>
<sequence length="306" mass="34570">MAIGERLKEEREAKKLTLDDIQKMTKIQTRYLYAIENENFEVMPGAFYVRAFIKEYAMAVNLNPEELMEEYHEDLPFNEQEASPALSRVQSSKKNTTTSVSSPAIFSFLPTVIVVLLIIGIVVVVWLFKQGTFSDLTSTGGENVTEQQEESNGGDTVELPPDSDAPAEEEDADNEEDAENEDETTEEDQEQEQEEEAASSSITLENHENNESTYELQLEEEELILSITSSDRNWLEVYDGNGETFYEKTLTAEEGTVEFDFSDKEQISLRFGAPNAIDIDVNDLDVELSEEINAGDVPRVYININR</sequence>
<feature type="region of interest" description="Disordered" evidence="1">
    <location>
        <begin position="137"/>
        <end position="215"/>
    </location>
</feature>
<accession>A0A368XRS2</accession>
<organism evidence="4 5">
    <name type="scientific">Saliterribacillus persicus</name>
    <dbReference type="NCBI Taxonomy" id="930114"/>
    <lineage>
        <taxon>Bacteria</taxon>
        <taxon>Bacillati</taxon>
        <taxon>Bacillota</taxon>
        <taxon>Bacilli</taxon>
        <taxon>Bacillales</taxon>
        <taxon>Bacillaceae</taxon>
        <taxon>Saliterribacillus</taxon>
    </lineage>
</organism>
<dbReference type="OrthoDB" id="9797543at2"/>
<dbReference type="Proteomes" id="UP000252585">
    <property type="component" value="Unassembled WGS sequence"/>
</dbReference>
<feature type="domain" description="Cytoskeleton protein RodZ-like C-terminal" evidence="3">
    <location>
        <begin position="227"/>
        <end position="299"/>
    </location>
</feature>
<evidence type="ECO:0000313" key="5">
    <source>
        <dbReference type="Proteomes" id="UP000252585"/>
    </source>
</evidence>
<proteinExistence type="predicted"/>
<evidence type="ECO:0000256" key="1">
    <source>
        <dbReference type="SAM" id="MobiDB-lite"/>
    </source>
</evidence>
<dbReference type="Pfam" id="PF13464">
    <property type="entry name" value="RodZ_C"/>
    <property type="match status" value="1"/>
</dbReference>
<keyword evidence="5" id="KW-1185">Reference proteome</keyword>
<evidence type="ECO:0000259" key="3">
    <source>
        <dbReference type="Pfam" id="PF13464"/>
    </source>
</evidence>
<reference evidence="4 5" key="1">
    <citation type="submission" date="2018-07" db="EMBL/GenBank/DDBJ databases">
        <title>Genomic Encyclopedia of Type Strains, Phase IV (KMG-IV): sequencing the most valuable type-strain genomes for metagenomic binning, comparative biology and taxonomic classification.</title>
        <authorList>
            <person name="Goeker M."/>
        </authorList>
    </citation>
    <scope>NUCLEOTIDE SEQUENCE [LARGE SCALE GENOMIC DNA]</scope>
    <source>
        <strain evidence="4 5">DSM 27696</strain>
    </source>
</reference>
<dbReference type="InterPro" id="IPR010982">
    <property type="entry name" value="Lambda_DNA-bd_dom_sf"/>
</dbReference>
<dbReference type="RefSeq" id="WP_114352646.1">
    <property type="nucleotide sequence ID" value="NZ_QPJJ01000006.1"/>
</dbReference>
<keyword evidence="2" id="KW-0812">Transmembrane</keyword>
<gene>
    <name evidence="4" type="ORF">DFR57_10649</name>
</gene>
<evidence type="ECO:0000256" key="2">
    <source>
        <dbReference type="SAM" id="Phobius"/>
    </source>
</evidence>
<protein>
    <submittedName>
        <fullName evidence="4">Uncharacterized protein DUF4115</fullName>
    </submittedName>
</protein>
<dbReference type="GO" id="GO:0003677">
    <property type="term" value="F:DNA binding"/>
    <property type="evidence" value="ECO:0007669"/>
    <property type="project" value="InterPro"/>
</dbReference>
<feature type="compositionally biased region" description="Acidic residues" evidence="1">
    <location>
        <begin position="165"/>
        <end position="197"/>
    </location>
</feature>
<comment type="caution">
    <text evidence="4">The sequence shown here is derived from an EMBL/GenBank/DDBJ whole genome shotgun (WGS) entry which is preliminary data.</text>
</comment>
<dbReference type="InterPro" id="IPR001387">
    <property type="entry name" value="Cro/C1-type_HTH"/>
</dbReference>
<feature type="compositionally biased region" description="Polar residues" evidence="1">
    <location>
        <begin position="137"/>
        <end position="154"/>
    </location>
</feature>
<dbReference type="InterPro" id="IPR050400">
    <property type="entry name" value="Bact_Cytoskel_RodZ"/>
</dbReference>